<feature type="domain" description="3-hydroxyacyl-CoA dehydrogenase NAD binding" evidence="12">
    <location>
        <begin position="324"/>
        <end position="502"/>
    </location>
</feature>
<keyword evidence="4" id="KW-0442">Lipid degradation</keyword>
<evidence type="ECO:0000259" key="11">
    <source>
        <dbReference type="Pfam" id="PF00725"/>
    </source>
</evidence>
<evidence type="ECO:0000256" key="7">
    <source>
        <dbReference type="ARBA" id="ARBA00023098"/>
    </source>
</evidence>
<evidence type="ECO:0000313" key="14">
    <source>
        <dbReference type="Proteomes" id="UP001597101"/>
    </source>
</evidence>
<dbReference type="SUPFAM" id="SSF52096">
    <property type="entry name" value="ClpP/crotonase"/>
    <property type="match status" value="1"/>
</dbReference>
<evidence type="ECO:0000256" key="4">
    <source>
        <dbReference type="ARBA" id="ARBA00022963"/>
    </source>
</evidence>
<dbReference type="RefSeq" id="WP_377213065.1">
    <property type="nucleotide sequence ID" value="NZ_JBHTJV010000010.1"/>
</dbReference>
<evidence type="ECO:0000256" key="1">
    <source>
        <dbReference type="ARBA" id="ARBA00005005"/>
    </source>
</evidence>
<dbReference type="InterPro" id="IPR008927">
    <property type="entry name" value="6-PGluconate_DH-like_C_sf"/>
</dbReference>
<dbReference type="SUPFAM" id="SSF48179">
    <property type="entry name" value="6-phosphogluconate dehydrogenase C-terminal domain-like"/>
    <property type="match status" value="2"/>
</dbReference>
<evidence type="ECO:0000256" key="10">
    <source>
        <dbReference type="ARBA" id="ARBA00049556"/>
    </source>
</evidence>
<dbReference type="Gene3D" id="3.40.50.720">
    <property type="entry name" value="NAD(P)-binding Rossmann-like Domain"/>
    <property type="match status" value="1"/>
</dbReference>
<dbReference type="InterPro" id="IPR050136">
    <property type="entry name" value="FA_oxidation_alpha_subunit"/>
</dbReference>
<dbReference type="InterPro" id="IPR006108">
    <property type="entry name" value="3HC_DH_C"/>
</dbReference>
<keyword evidence="5" id="KW-0560">Oxidoreductase</keyword>
<keyword evidence="7" id="KW-0443">Lipid metabolism</keyword>
<dbReference type="Pfam" id="PF00378">
    <property type="entry name" value="ECH_1"/>
    <property type="match status" value="1"/>
</dbReference>
<dbReference type="InterPro" id="IPR001753">
    <property type="entry name" value="Enoyl-CoA_hydra/iso"/>
</dbReference>
<dbReference type="InterPro" id="IPR029045">
    <property type="entry name" value="ClpP/crotonase-like_dom_sf"/>
</dbReference>
<sequence>MKNFTIETDADGIALVTWDSPGRSMNVIDASVMEDIDALIAKVASDDAIKGVVLTSGKKAFGAGADLTMLQAMQGEYEALKKTDEQKAARMLMDGAYKLNLTLRQIETGDKPWVAALEGLALGGCFEIALACHARVAADDDRITFGFPEVKVGLLPGGGGTQRTIRLVNPQDAVTMLLQGKNQRPKKAKQLGLITEVVPAGETVAKAKQMIRDGLKPVAPWDEKGFKAPINVWSPQGVQMLSAGNAIMRKETAGNYPAATNIMKCVYEGLQVPFDLALKIESRYFANCITTPEAKAMIRTLFINMQELNKGARRPDIEVPKVKKIGVIGAGFMGAGIAYVTAKAGIEVVLLDRDEKEAKEGKAYSEKLLDKAISRKHSTEEKKEALLSLIHPTANYDDLSDCDLVIEAVFEDKGVKKIVTESSEAVIGKKAIFASNTSTIPIGELAQASMRPRNFIGIHFFSPVDKMMLVEIIMGKKTSPEALAVAMDYVMAIKKTPIVVQDSRGFYVNRCVIRYMGEAWTMLTEGVPVAMIDNVARMVGMPVGPLELNDEVAIDLSNKVIKQTIADLGADAIDPRHQDLIKWMVEDNGRIGKKGGKGFYDYPEKPKTKKLWPELREKFPQLDADSIDIQDIKDRYLYTIAMEAARTVQEGVVTDIREADVGAILGFGFAPWSGGPLSYIDRIGLEAFQKRARQLAKKYGDHFKPIRLINEMAKNGETFYGRFGGEAEKKDAA</sequence>
<dbReference type="Pfam" id="PF00725">
    <property type="entry name" value="3HCDH"/>
    <property type="match status" value="2"/>
</dbReference>
<evidence type="ECO:0000313" key="13">
    <source>
        <dbReference type="EMBL" id="MFD0917206.1"/>
    </source>
</evidence>
<reference evidence="14" key="1">
    <citation type="journal article" date="2019" name="Int. J. Syst. Evol. Microbiol.">
        <title>The Global Catalogue of Microorganisms (GCM) 10K type strain sequencing project: providing services to taxonomists for standard genome sequencing and annotation.</title>
        <authorList>
            <consortium name="The Broad Institute Genomics Platform"/>
            <consortium name="The Broad Institute Genome Sequencing Center for Infectious Disease"/>
            <person name="Wu L."/>
            <person name="Ma J."/>
        </authorList>
    </citation>
    <scope>NUCLEOTIDE SEQUENCE [LARGE SCALE GENOMIC DNA]</scope>
    <source>
        <strain evidence="14">CCUG 60023</strain>
    </source>
</reference>
<feature type="domain" description="3-hydroxyacyl-CoA dehydrogenase C-terminal" evidence="11">
    <location>
        <begin position="634"/>
        <end position="717"/>
    </location>
</feature>
<proteinExistence type="inferred from homology"/>
<dbReference type="EMBL" id="JBHTJV010000010">
    <property type="protein sequence ID" value="MFD0917206.1"/>
    <property type="molecule type" value="Genomic_DNA"/>
</dbReference>
<keyword evidence="3" id="KW-0276">Fatty acid metabolism</keyword>
<dbReference type="Gene3D" id="3.90.226.10">
    <property type="entry name" value="2-enoyl-CoA Hydratase, Chain A, domain 1"/>
    <property type="match status" value="1"/>
</dbReference>
<protein>
    <submittedName>
        <fullName evidence="13">3-hydroxyacyl-CoA dehydrogenase NAD-binding domain-containing protein</fullName>
    </submittedName>
</protein>
<dbReference type="InterPro" id="IPR036291">
    <property type="entry name" value="NAD(P)-bd_dom_sf"/>
</dbReference>
<evidence type="ECO:0000256" key="5">
    <source>
        <dbReference type="ARBA" id="ARBA00023002"/>
    </source>
</evidence>
<dbReference type="PANTHER" id="PTHR43612:SF3">
    <property type="entry name" value="TRIFUNCTIONAL ENZYME SUBUNIT ALPHA, MITOCHONDRIAL"/>
    <property type="match status" value="1"/>
</dbReference>
<dbReference type="Pfam" id="PF02737">
    <property type="entry name" value="3HCDH_N"/>
    <property type="match status" value="1"/>
</dbReference>
<evidence type="ECO:0000256" key="3">
    <source>
        <dbReference type="ARBA" id="ARBA00022832"/>
    </source>
</evidence>
<name>A0ABW3FFE0_9HYPH</name>
<accession>A0ABW3FFE0</accession>
<dbReference type="CDD" id="cd06558">
    <property type="entry name" value="crotonase-like"/>
    <property type="match status" value="1"/>
</dbReference>
<organism evidence="13 14">
    <name type="scientific">Pseudahrensia aquimaris</name>
    <dbReference type="NCBI Taxonomy" id="744461"/>
    <lineage>
        <taxon>Bacteria</taxon>
        <taxon>Pseudomonadati</taxon>
        <taxon>Pseudomonadota</taxon>
        <taxon>Alphaproteobacteria</taxon>
        <taxon>Hyphomicrobiales</taxon>
        <taxon>Ahrensiaceae</taxon>
        <taxon>Pseudahrensia</taxon>
    </lineage>
</organism>
<dbReference type="Gene3D" id="1.10.1040.50">
    <property type="match status" value="1"/>
</dbReference>
<evidence type="ECO:0000256" key="9">
    <source>
        <dbReference type="ARBA" id="ARBA00023268"/>
    </source>
</evidence>
<keyword evidence="8" id="KW-0456">Lyase</keyword>
<keyword evidence="9" id="KW-0511">Multifunctional enzyme</keyword>
<dbReference type="Proteomes" id="UP001597101">
    <property type="component" value="Unassembled WGS sequence"/>
</dbReference>
<gene>
    <name evidence="13" type="ORF">ACFQ14_12370</name>
</gene>
<evidence type="ECO:0000256" key="2">
    <source>
        <dbReference type="ARBA" id="ARBA00007005"/>
    </source>
</evidence>
<dbReference type="SUPFAM" id="SSF51735">
    <property type="entry name" value="NAD(P)-binding Rossmann-fold domains"/>
    <property type="match status" value="1"/>
</dbReference>
<keyword evidence="14" id="KW-1185">Reference proteome</keyword>
<comment type="caution">
    <text evidence="13">The sequence shown here is derived from an EMBL/GenBank/DDBJ whole genome shotgun (WGS) entry which is preliminary data.</text>
</comment>
<evidence type="ECO:0000256" key="8">
    <source>
        <dbReference type="ARBA" id="ARBA00023239"/>
    </source>
</evidence>
<evidence type="ECO:0000256" key="6">
    <source>
        <dbReference type="ARBA" id="ARBA00023027"/>
    </source>
</evidence>
<comment type="catalytic activity">
    <reaction evidence="10">
        <text>a (3S)-3-hydroxyacyl-CoA + NAD(+) = a 3-oxoacyl-CoA + NADH + H(+)</text>
        <dbReference type="Rhea" id="RHEA:22432"/>
        <dbReference type="ChEBI" id="CHEBI:15378"/>
        <dbReference type="ChEBI" id="CHEBI:57318"/>
        <dbReference type="ChEBI" id="CHEBI:57540"/>
        <dbReference type="ChEBI" id="CHEBI:57945"/>
        <dbReference type="ChEBI" id="CHEBI:90726"/>
        <dbReference type="EC" id="1.1.1.35"/>
    </reaction>
</comment>
<dbReference type="PANTHER" id="PTHR43612">
    <property type="entry name" value="TRIFUNCTIONAL ENZYME SUBUNIT ALPHA"/>
    <property type="match status" value="1"/>
</dbReference>
<feature type="domain" description="3-hydroxyacyl-CoA dehydrogenase C-terminal" evidence="11">
    <location>
        <begin position="505"/>
        <end position="602"/>
    </location>
</feature>
<dbReference type="InterPro" id="IPR006176">
    <property type="entry name" value="3-OHacyl-CoA_DH_NAD-bd"/>
</dbReference>
<comment type="similarity">
    <text evidence="2">In the central section; belongs to the 3-hydroxyacyl-CoA dehydrogenase family.</text>
</comment>
<evidence type="ECO:0000259" key="12">
    <source>
        <dbReference type="Pfam" id="PF02737"/>
    </source>
</evidence>
<keyword evidence="6" id="KW-0520">NAD</keyword>
<comment type="pathway">
    <text evidence="1">Lipid metabolism; fatty acid beta-oxidation.</text>
</comment>